<keyword evidence="2" id="KW-0813">Transport</keyword>
<proteinExistence type="predicted"/>
<feature type="transmembrane region" description="Helical" evidence="7">
    <location>
        <begin position="273"/>
        <end position="297"/>
    </location>
</feature>
<protein>
    <submittedName>
        <fullName evidence="8">Amino acid permease</fullName>
    </submittedName>
</protein>
<dbReference type="PANTHER" id="PTHR43243">
    <property type="entry name" value="INNER MEMBRANE TRANSPORTER YGJI-RELATED"/>
    <property type="match status" value="1"/>
</dbReference>
<feature type="transmembrane region" description="Helical" evidence="7">
    <location>
        <begin position="423"/>
        <end position="444"/>
    </location>
</feature>
<sequence length="538" mass="55696">MIFGRIKPLDAILATAEKKSLVRTLGPVQLTLLGVGAIIGTGIFVLTAAAAQKAGPGMMWSFMIAGAVCAFAALCYSEIASMVPVSGSAYTYTYAVVGELLAWMVGWALILEYAVAASAVSVGWSGYFMGLLKSITGLELPQALAAGPVWSMNGLIPHADFTHGVINIPAIVVALAVTALLVIGTTESARVNAVLVAIKVTALTAFIILTLPVLDTGNFSPFAPNGWFGPEGTSGMGIVGAAASIFFAYVGFDAVSTAAEETKNPQRNVPIGLIGSLALCTVFYLLVAGGAIGAIGAQPVLGPDGSVVAPGSQGFAAACATAAHAQDLVCSNEALAHVLRSINWTVVGNALGLAANLALPSVILMMMFGQTRIFFVMARDGLLPEKLASIHPRFKTPHVVTMVTGVFVAIGAALLPVGQLADISNSGTLFAFFMVSIAVLVLRVKEPGRARPFRTPVVWAIAPTAAFGCVFLFFNLPVDAQLVLPVWGGLGLVLYFIYGYRKSHVGRGLVETHEQDAGIPPQPVPPMPGAHTPGGRDA</sequence>
<feature type="region of interest" description="Disordered" evidence="6">
    <location>
        <begin position="515"/>
        <end position="538"/>
    </location>
</feature>
<feature type="transmembrane region" description="Helical" evidence="7">
    <location>
        <begin position="482"/>
        <end position="500"/>
    </location>
</feature>
<dbReference type="InterPro" id="IPR002293">
    <property type="entry name" value="AA/rel_permease1"/>
</dbReference>
<keyword evidence="5 7" id="KW-0472">Membrane</keyword>
<evidence type="ECO:0000256" key="5">
    <source>
        <dbReference type="ARBA" id="ARBA00023136"/>
    </source>
</evidence>
<gene>
    <name evidence="8" type="ORF">BV95_02787</name>
</gene>
<evidence type="ECO:0000256" key="2">
    <source>
        <dbReference type="ARBA" id="ARBA00022448"/>
    </source>
</evidence>
<organism evidence="8 9">
    <name type="scientific">Sphingobium chlorophenolicum</name>
    <dbReference type="NCBI Taxonomy" id="46429"/>
    <lineage>
        <taxon>Bacteria</taxon>
        <taxon>Pseudomonadati</taxon>
        <taxon>Pseudomonadota</taxon>
        <taxon>Alphaproteobacteria</taxon>
        <taxon>Sphingomonadales</taxon>
        <taxon>Sphingomonadaceae</taxon>
        <taxon>Sphingobium</taxon>
    </lineage>
</organism>
<dbReference type="Pfam" id="PF13520">
    <property type="entry name" value="AA_permease_2"/>
    <property type="match status" value="1"/>
</dbReference>
<dbReference type="Gene3D" id="1.20.1740.10">
    <property type="entry name" value="Amino acid/polyamine transporter I"/>
    <property type="match status" value="1"/>
</dbReference>
<evidence type="ECO:0000313" key="8">
    <source>
        <dbReference type="EMBL" id="KEQ52996.1"/>
    </source>
</evidence>
<evidence type="ECO:0000256" key="4">
    <source>
        <dbReference type="ARBA" id="ARBA00022989"/>
    </source>
</evidence>
<feature type="transmembrane region" description="Helical" evidence="7">
    <location>
        <begin position="456"/>
        <end position="476"/>
    </location>
</feature>
<keyword evidence="3 7" id="KW-0812">Transmembrane</keyword>
<dbReference type="PATRIC" id="fig|46429.4.peg.2760"/>
<dbReference type="OrthoDB" id="9804700at2"/>
<dbReference type="AlphaFoldDB" id="A0A081RCS3"/>
<comment type="subcellular location">
    <subcellularLocation>
        <location evidence="1">Membrane</location>
        <topology evidence="1">Multi-pass membrane protein</topology>
    </subcellularLocation>
</comment>
<dbReference type="PIRSF" id="PIRSF006060">
    <property type="entry name" value="AA_transporter"/>
    <property type="match status" value="1"/>
</dbReference>
<evidence type="ECO:0000313" key="9">
    <source>
        <dbReference type="Proteomes" id="UP000028411"/>
    </source>
</evidence>
<dbReference type="eggNOG" id="COG0531">
    <property type="taxonomic scope" value="Bacteria"/>
</dbReference>
<feature type="transmembrane region" description="Helical" evidence="7">
    <location>
        <begin position="234"/>
        <end position="252"/>
    </location>
</feature>
<dbReference type="GO" id="GO:0015171">
    <property type="term" value="F:amino acid transmembrane transporter activity"/>
    <property type="evidence" value="ECO:0007669"/>
    <property type="project" value="TreeGrafter"/>
</dbReference>
<name>A0A081RCS3_SPHCR</name>
<dbReference type="Proteomes" id="UP000028411">
    <property type="component" value="Unassembled WGS sequence"/>
</dbReference>
<comment type="caution">
    <text evidence="8">The sequence shown here is derived from an EMBL/GenBank/DDBJ whole genome shotgun (WGS) entry which is preliminary data.</text>
</comment>
<feature type="transmembrane region" description="Helical" evidence="7">
    <location>
        <begin position="28"/>
        <end position="51"/>
    </location>
</feature>
<evidence type="ECO:0000256" key="7">
    <source>
        <dbReference type="SAM" id="Phobius"/>
    </source>
</evidence>
<evidence type="ECO:0000256" key="3">
    <source>
        <dbReference type="ARBA" id="ARBA00022692"/>
    </source>
</evidence>
<feature type="transmembrane region" description="Helical" evidence="7">
    <location>
        <begin position="194"/>
        <end position="214"/>
    </location>
</feature>
<dbReference type="RefSeq" id="WP_013848199.1">
    <property type="nucleotide sequence ID" value="NZ_JFHR01000031.1"/>
</dbReference>
<feature type="transmembrane region" description="Helical" evidence="7">
    <location>
        <begin position="399"/>
        <end position="417"/>
    </location>
</feature>
<feature type="transmembrane region" description="Helical" evidence="7">
    <location>
        <begin position="357"/>
        <end position="378"/>
    </location>
</feature>
<reference evidence="8 9" key="1">
    <citation type="submission" date="2014-02" db="EMBL/GenBank/DDBJ databases">
        <title>Whole genome sequence of Sphingobium chlorophenolicum NBRC 16172.</title>
        <authorList>
            <person name="Gan H.M."/>
            <person name="Gan H.Y."/>
            <person name="Chew T.H."/>
            <person name="Savka M.A."/>
        </authorList>
    </citation>
    <scope>NUCLEOTIDE SEQUENCE [LARGE SCALE GENOMIC DNA]</scope>
    <source>
        <strain evidence="8 9">NBRC 16172</strain>
    </source>
</reference>
<keyword evidence="4 7" id="KW-1133">Transmembrane helix</keyword>
<dbReference type="PANTHER" id="PTHR43243:SF4">
    <property type="entry name" value="CATIONIC AMINO ACID TRANSPORTER 4"/>
    <property type="match status" value="1"/>
</dbReference>
<dbReference type="EMBL" id="JFHR01000031">
    <property type="protein sequence ID" value="KEQ52996.1"/>
    <property type="molecule type" value="Genomic_DNA"/>
</dbReference>
<feature type="transmembrane region" description="Helical" evidence="7">
    <location>
        <begin position="57"/>
        <end position="79"/>
    </location>
</feature>
<evidence type="ECO:0000256" key="1">
    <source>
        <dbReference type="ARBA" id="ARBA00004141"/>
    </source>
</evidence>
<feature type="transmembrane region" description="Helical" evidence="7">
    <location>
        <begin position="161"/>
        <end position="182"/>
    </location>
</feature>
<dbReference type="GO" id="GO:0016020">
    <property type="term" value="C:membrane"/>
    <property type="evidence" value="ECO:0007669"/>
    <property type="project" value="UniProtKB-SubCell"/>
</dbReference>
<feature type="transmembrane region" description="Helical" evidence="7">
    <location>
        <begin position="100"/>
        <end position="124"/>
    </location>
</feature>
<accession>A0A081RCS3</accession>
<evidence type="ECO:0000256" key="6">
    <source>
        <dbReference type="SAM" id="MobiDB-lite"/>
    </source>
</evidence>